<dbReference type="SUPFAM" id="SSF159659">
    <property type="entry name" value="Cgl1923-like"/>
    <property type="match status" value="1"/>
</dbReference>
<protein>
    <recommendedName>
        <fullName evidence="4">PAC2 family protein</fullName>
    </recommendedName>
</protein>
<comment type="caution">
    <text evidence="2">The sequence shown here is derived from an EMBL/GenBank/DDBJ whole genome shotgun (WGS) entry which is preliminary data.</text>
</comment>
<gene>
    <name evidence="2" type="ORF">HMPREF9607_02252</name>
</gene>
<sequence>MERRAPMDRQSDRFSWHPGIVGPDQEVSTLITLVQSFSDTGLVQARVRDAIFSQLPHHELGEFDIDLLLDHRDSRQPIIFDTDHFEGYERPRLVLHEVTDQLGQGFLVLDGPEPALGWESLVSSLTGLVDSMAIRLTVITDSIPILTPHTRPAMVTRWASRPELILGSTSPFGRLQVPASFPVVLGQRLGETNHAVIGLASHVPHYLADLDYPESARALVEALRGATGLALPINSLAVAANTVRAEIDTQVNNSEELKAMLHALEEQYDSRVTQRELGTTQVTVPNAEDIGAEVEDFLRSIDGNDSPGNDADSGGQDSGPRRSSDDNSDDGKPDYHPRRGGDTDD</sequence>
<dbReference type="Gene3D" id="3.40.50.10900">
    <property type="entry name" value="PAC-like subunit"/>
    <property type="match status" value="1"/>
</dbReference>
<dbReference type="InterPro" id="IPR008492">
    <property type="entry name" value="Rv2714-like"/>
</dbReference>
<proteinExistence type="predicted"/>
<evidence type="ECO:0000313" key="3">
    <source>
        <dbReference type="Proteomes" id="UP000003179"/>
    </source>
</evidence>
<reference evidence="2" key="1">
    <citation type="submission" date="2010-08" db="EMBL/GenBank/DDBJ databases">
        <authorList>
            <person name="Weinstock G."/>
            <person name="Sodergren E."/>
            <person name="Clifton S."/>
            <person name="Fulton L."/>
            <person name="Fulton B."/>
            <person name="Courtney L."/>
            <person name="Fronick C."/>
            <person name="Harrison M."/>
            <person name="Strong C."/>
            <person name="Farmer C."/>
            <person name="Delahaunty K."/>
            <person name="Markovic C."/>
            <person name="Hall O."/>
            <person name="Minx P."/>
            <person name="Tomlinson C."/>
            <person name="Mitreva M."/>
            <person name="Hou S."/>
            <person name="Chen J."/>
            <person name="Wollam A."/>
            <person name="Pepin K.H."/>
            <person name="Johnson M."/>
            <person name="Bhonagiri V."/>
            <person name="Zhang X."/>
            <person name="Suruliraj S."/>
            <person name="Warren W."/>
            <person name="Chinwalla A."/>
            <person name="Mardis E.R."/>
            <person name="Wilson R.K."/>
        </authorList>
    </citation>
    <scope>NUCLEOTIDE SEQUENCE [LARGE SCALE GENOMIC DNA]</scope>
    <source>
        <strain evidence="2">HL044PA1</strain>
    </source>
</reference>
<name>A0ABN0C3S8_9ACTN</name>
<evidence type="ECO:0000256" key="1">
    <source>
        <dbReference type="SAM" id="MobiDB-lite"/>
    </source>
</evidence>
<dbReference type="InterPro" id="IPR038389">
    <property type="entry name" value="PSMG2_sf"/>
</dbReference>
<dbReference type="InterPro" id="IPR019151">
    <property type="entry name" value="Proteasome_assmbl_chaperone_2"/>
</dbReference>
<feature type="region of interest" description="Disordered" evidence="1">
    <location>
        <begin position="299"/>
        <end position="345"/>
    </location>
</feature>
<organism evidence="2 3">
    <name type="scientific">Cutibacterium modestum HL044PA1</name>
    <dbReference type="NCBI Taxonomy" id="765109"/>
    <lineage>
        <taxon>Bacteria</taxon>
        <taxon>Bacillati</taxon>
        <taxon>Actinomycetota</taxon>
        <taxon>Actinomycetes</taxon>
        <taxon>Propionibacteriales</taxon>
        <taxon>Propionibacteriaceae</taxon>
        <taxon>Cutibacterium</taxon>
        <taxon>Cutibacterium modestum</taxon>
    </lineage>
</organism>
<evidence type="ECO:0000313" key="2">
    <source>
        <dbReference type="EMBL" id="EFS91741.1"/>
    </source>
</evidence>
<dbReference type="Gene3D" id="1.10.287.100">
    <property type="match status" value="1"/>
</dbReference>
<dbReference type="PIRSF" id="PIRSF028754">
    <property type="entry name" value="UCP028754"/>
    <property type="match status" value="1"/>
</dbReference>
<feature type="compositionally biased region" description="Basic and acidic residues" evidence="1">
    <location>
        <begin position="319"/>
        <end position="345"/>
    </location>
</feature>
<evidence type="ECO:0008006" key="4">
    <source>
        <dbReference type="Google" id="ProtNLM"/>
    </source>
</evidence>
<keyword evidence="3" id="KW-1185">Reference proteome</keyword>
<dbReference type="Proteomes" id="UP000003179">
    <property type="component" value="Unassembled WGS sequence"/>
</dbReference>
<dbReference type="Pfam" id="PF09754">
    <property type="entry name" value="PAC2"/>
    <property type="match status" value="1"/>
</dbReference>
<dbReference type="EMBL" id="ADZU01000034">
    <property type="protein sequence ID" value="EFS91741.1"/>
    <property type="molecule type" value="Genomic_DNA"/>
</dbReference>
<accession>A0ABN0C3S8</accession>